<evidence type="ECO:0000256" key="1">
    <source>
        <dbReference type="SAM" id="MobiDB-lite"/>
    </source>
</evidence>
<dbReference type="EMBL" id="FLQV01000272">
    <property type="protein sequence ID" value="SBS87509.1"/>
    <property type="molecule type" value="Genomic_DNA"/>
</dbReference>
<proteinExistence type="predicted"/>
<feature type="compositionally biased region" description="Basic and acidic residues" evidence="1">
    <location>
        <begin position="56"/>
        <end position="92"/>
    </location>
</feature>
<evidence type="ECO:0000313" key="5">
    <source>
        <dbReference type="Proteomes" id="UP000078546"/>
    </source>
</evidence>
<evidence type="ECO:0000259" key="2">
    <source>
        <dbReference type="Pfam" id="PF18590"/>
    </source>
</evidence>
<dbReference type="EMBL" id="FLQU01000220">
    <property type="protein sequence ID" value="SBS82654.1"/>
    <property type="molecule type" value="Genomic_DNA"/>
</dbReference>
<evidence type="ECO:0000313" key="4">
    <source>
        <dbReference type="EMBL" id="SBS87509.1"/>
    </source>
</evidence>
<organism evidence="4 5">
    <name type="scientific">Plasmodium ovale curtisi</name>
    <dbReference type="NCBI Taxonomy" id="864141"/>
    <lineage>
        <taxon>Eukaryota</taxon>
        <taxon>Sar</taxon>
        <taxon>Alveolata</taxon>
        <taxon>Apicomplexa</taxon>
        <taxon>Aconoidasida</taxon>
        <taxon>Haemosporida</taxon>
        <taxon>Plasmodiidae</taxon>
        <taxon>Plasmodium</taxon>
        <taxon>Plasmodium (Plasmodium)</taxon>
    </lineage>
</organism>
<feature type="compositionally biased region" description="Basic and acidic residues" evidence="1">
    <location>
        <begin position="178"/>
        <end position="196"/>
    </location>
</feature>
<dbReference type="InterPro" id="IPR040955">
    <property type="entry name" value="IMP2_N"/>
</dbReference>
<gene>
    <name evidence="4" type="ORF">POVCU1_014690</name>
    <name evidence="3" type="ORF">POVCU2_0016380</name>
</gene>
<reference evidence="4" key="2">
    <citation type="submission" date="2016-05" db="EMBL/GenBank/DDBJ databases">
        <authorList>
            <person name="Lavstsen T."/>
            <person name="Jespersen J.S."/>
        </authorList>
    </citation>
    <scope>NUCLEOTIDE SEQUENCE [LARGE SCALE GENOMIC DNA]</scope>
</reference>
<feature type="region of interest" description="Disordered" evidence="1">
    <location>
        <begin position="138"/>
        <end position="211"/>
    </location>
</feature>
<name>A0A1A8W3L2_PLAOA</name>
<feature type="compositionally biased region" description="Polar residues" evidence="1">
    <location>
        <begin position="93"/>
        <end position="103"/>
    </location>
</feature>
<feature type="compositionally biased region" description="Basic and acidic residues" evidence="1">
    <location>
        <begin position="9"/>
        <end position="20"/>
    </location>
</feature>
<dbReference type="AlphaFoldDB" id="A0A1A8W3L2"/>
<evidence type="ECO:0000313" key="6">
    <source>
        <dbReference type="Proteomes" id="UP000078560"/>
    </source>
</evidence>
<protein>
    <recommendedName>
        <fullName evidence="2">Immune mapped protein 2 N-terminal domain-containing protein</fullName>
    </recommendedName>
</protein>
<accession>A0A1A8W3L2</accession>
<evidence type="ECO:0000313" key="3">
    <source>
        <dbReference type="EMBL" id="SBS82654.1"/>
    </source>
</evidence>
<sequence length="452" mass="53625">MNKGRKERSRRENKREEQRGDQQNWTRDGQQDGKRGSPHPAAAPKKSSSIRKSDRKSKNDMKKNEKISKSNPDRENDKRKTEEEYKLNETIRKNSIQKENVINRTGEIVKRENYEREKTNCFLCFCCGNNEDEKNNELLLQDERQKERDEEELREQRKKEEEEEKERERRKREEEEERERRKREDEEERERRKKEEQEEEEKEKEKKMRMDADMIDMPRGSEFIPVDMEDERKKRGTLLMHKDVKAKIFPKKKAKLNFLGAAAAPSPPGKEACEGNPPVTKKTLVPIQDGIYLIYNPENNGQLEIHYSKFAKEGSGVLAYIQSMSIPEFYFDINRKKEVLLTDISRKMQSMYVNDLKPYYQSLIEFIKLKKKFNGVLYFLPAFDAQPPPKLDVIFFHMKEKQLIHAPMEKPVEFSGDFLFVIQKGLKIFTEDVDAEKLCTYVDSYGALLRLT</sequence>
<feature type="compositionally biased region" description="Basic and acidic residues" evidence="1">
    <location>
        <begin position="138"/>
        <end position="148"/>
    </location>
</feature>
<feature type="domain" description="Immune mapped protein 2 N-terminal" evidence="2">
    <location>
        <begin position="290"/>
        <end position="380"/>
    </location>
</feature>
<feature type="region of interest" description="Disordered" evidence="1">
    <location>
        <begin position="1"/>
        <end position="112"/>
    </location>
</feature>
<dbReference type="Proteomes" id="UP000078560">
    <property type="component" value="Unassembled WGS sequence"/>
</dbReference>
<dbReference type="Pfam" id="PF18590">
    <property type="entry name" value="IMP2_N"/>
    <property type="match status" value="1"/>
</dbReference>
<reference evidence="5 6" key="1">
    <citation type="submission" date="2016-05" db="EMBL/GenBank/DDBJ databases">
        <authorList>
            <person name="Naeem Raeece"/>
        </authorList>
    </citation>
    <scope>NUCLEOTIDE SEQUENCE [LARGE SCALE GENOMIC DNA]</scope>
</reference>
<dbReference type="Proteomes" id="UP000078546">
    <property type="component" value="Unassembled WGS sequence"/>
</dbReference>